<dbReference type="PATRIC" id="fig|480.237.peg.2003"/>
<evidence type="ECO:0000313" key="4">
    <source>
        <dbReference type="Proteomes" id="UP000078228"/>
    </source>
</evidence>
<sequence length="594" mass="66449">MQTKLNPIAALVCLAALTGCASTAAVAPKAVSSATAKQDLSEAITAQMRSSFGYETDIFVSNAIREQALAAHADHSDQNQAQHCETQHDTAHISLTKALMAEQKVAMQDIEKTQAFDQIRETYLACVNERYELQEAGIESFDIEAFLSSTKNMTPSDQFDLLYDELQEKELSDSAIRAANEAVYNAERNQEDTALEQKKAKLLNAYLIEPSALSIKGNYQPLLGKFTALPAISYDAKNIALHLNQPLYIDLKQGIVYLWADNFAMLNSETLDKQLGTKWRDKWLAIRLNDGSLPPDFAKDLIGYVWHAKKQSFDSLDVSAFEMVNDDTVLMTPNLLDNLSSKAVDTIKGTGRIIRLNPNAQDQAYARYLFADTLYRSIVDNYSEFAEPSFGNVERTIEDGQSVIEVVNVNNAQDHEELPTEVKIDSRLFVRMLLNALVKISYGYQSDAQYRDQMTEVEPSPYQPLSHYGLTGNKIGWIHQRQYLPNPFVNKENSSLRLEQPMLIDVFTTITPVQNDEFARLPAHMRTPNAQNSVNVMDYSRDLVERIKSGDDKYSQMLIALLTGEGAVGEGIYDEPPSIDDDVSPSQEGDTSFE</sequence>
<comment type="caution">
    <text evidence="3">The sequence shown here is derived from an EMBL/GenBank/DDBJ whole genome shotgun (WGS) entry which is preliminary data.</text>
</comment>
<name>A0A198UDT4_MORCA</name>
<dbReference type="AlphaFoldDB" id="A0A198UDT4"/>
<proteinExistence type="predicted"/>
<feature type="chain" id="PRO_5008279726" description="Lipoprotein" evidence="2">
    <location>
        <begin position="25"/>
        <end position="594"/>
    </location>
</feature>
<accession>A0A198UDT4</accession>
<keyword evidence="4" id="KW-1185">Reference proteome</keyword>
<feature type="region of interest" description="Disordered" evidence="1">
    <location>
        <begin position="570"/>
        <end position="594"/>
    </location>
</feature>
<evidence type="ECO:0000313" key="3">
    <source>
        <dbReference type="EMBL" id="OAU94593.1"/>
    </source>
</evidence>
<dbReference type="OrthoDB" id="6653926at2"/>
<evidence type="ECO:0008006" key="5">
    <source>
        <dbReference type="Google" id="ProtNLM"/>
    </source>
</evidence>
<keyword evidence="2" id="KW-0732">Signal</keyword>
<dbReference type="EMBL" id="LXHC01000028">
    <property type="protein sequence ID" value="OAU94593.1"/>
    <property type="molecule type" value="Genomic_DNA"/>
</dbReference>
<dbReference type="RefSeq" id="WP_064611906.1">
    <property type="nucleotide sequence ID" value="NZ_LXHB01000136.1"/>
</dbReference>
<evidence type="ECO:0000256" key="2">
    <source>
        <dbReference type="SAM" id="SignalP"/>
    </source>
</evidence>
<dbReference type="Proteomes" id="UP000078228">
    <property type="component" value="Unassembled WGS sequence"/>
</dbReference>
<reference evidence="3 4" key="1">
    <citation type="journal article" date="2016" name="Genome Biol. Evol.">
        <title>Comparative Genomic Analyses of the Moraxella catarrhalis Serosensitive and Seroresistant Lineages Demonstrate Their Independent Evolution.</title>
        <authorList>
            <person name="Earl J.P."/>
            <person name="de Vries S.P."/>
            <person name="Ahmed A."/>
            <person name="Powell E."/>
            <person name="Schultz M.P."/>
            <person name="Hermans P.W."/>
            <person name="Hill D.J."/>
            <person name="Zhou Z."/>
            <person name="Constantinidou C.I."/>
            <person name="Hu F.Z."/>
            <person name="Bootsma H.J."/>
            <person name="Ehrlich G.D."/>
        </authorList>
    </citation>
    <scope>NUCLEOTIDE SEQUENCE [LARGE SCALE GENOMIC DNA]</scope>
    <source>
        <strain evidence="3 4">Z7542</strain>
    </source>
</reference>
<feature type="compositionally biased region" description="Polar residues" evidence="1">
    <location>
        <begin position="584"/>
        <end position="594"/>
    </location>
</feature>
<protein>
    <recommendedName>
        <fullName evidence="5">Lipoprotein</fullName>
    </recommendedName>
</protein>
<evidence type="ECO:0000256" key="1">
    <source>
        <dbReference type="SAM" id="MobiDB-lite"/>
    </source>
</evidence>
<organism evidence="3 4">
    <name type="scientific">Moraxella catarrhalis</name>
    <name type="common">Branhamella catarrhalis</name>
    <dbReference type="NCBI Taxonomy" id="480"/>
    <lineage>
        <taxon>Bacteria</taxon>
        <taxon>Pseudomonadati</taxon>
        <taxon>Pseudomonadota</taxon>
        <taxon>Gammaproteobacteria</taxon>
        <taxon>Moraxellales</taxon>
        <taxon>Moraxellaceae</taxon>
        <taxon>Moraxella</taxon>
    </lineage>
</organism>
<feature type="signal peptide" evidence="2">
    <location>
        <begin position="1"/>
        <end position="24"/>
    </location>
</feature>
<dbReference type="PROSITE" id="PS51257">
    <property type="entry name" value="PROKAR_LIPOPROTEIN"/>
    <property type="match status" value="1"/>
</dbReference>
<gene>
    <name evidence="3" type="ORF">AO384_1950</name>
</gene>